<dbReference type="Pfam" id="PF13458">
    <property type="entry name" value="Peripla_BP_6"/>
    <property type="match status" value="1"/>
</dbReference>
<name>A0A523UUG2_UNCAE</name>
<feature type="compositionally biased region" description="Basic and acidic residues" evidence="4">
    <location>
        <begin position="76"/>
        <end position="86"/>
    </location>
</feature>
<dbReference type="PANTHER" id="PTHR30483:SF6">
    <property type="entry name" value="PERIPLASMIC BINDING PROTEIN OF ABC TRANSPORTER FOR NATURAL AMINO ACIDS"/>
    <property type="match status" value="1"/>
</dbReference>
<accession>A0A523UUG2</accession>
<dbReference type="SUPFAM" id="SSF53822">
    <property type="entry name" value="Periplasmic binding protein-like I"/>
    <property type="match status" value="1"/>
</dbReference>
<keyword evidence="3" id="KW-0802">TPR repeat</keyword>
<dbReference type="SMART" id="SM00028">
    <property type="entry name" value="TPR"/>
    <property type="match status" value="3"/>
</dbReference>
<dbReference type="Gene3D" id="1.25.40.10">
    <property type="entry name" value="Tetratricopeptide repeat domain"/>
    <property type="match status" value="1"/>
</dbReference>
<dbReference type="Proteomes" id="UP000320679">
    <property type="component" value="Unassembled WGS sequence"/>
</dbReference>
<dbReference type="CDD" id="cd06339">
    <property type="entry name" value="PBP1_YraM_LppC_lipoprotein-like"/>
    <property type="match status" value="1"/>
</dbReference>
<dbReference type="InterPro" id="IPR051010">
    <property type="entry name" value="BCAA_transport"/>
</dbReference>
<dbReference type="Gene3D" id="3.40.50.2300">
    <property type="match status" value="2"/>
</dbReference>
<evidence type="ECO:0000256" key="4">
    <source>
        <dbReference type="SAM" id="MobiDB-lite"/>
    </source>
</evidence>
<feature type="repeat" description="TPR" evidence="3">
    <location>
        <begin position="149"/>
        <end position="182"/>
    </location>
</feature>
<gene>
    <name evidence="6" type="ORF">E3J59_03285</name>
</gene>
<proteinExistence type="inferred from homology"/>
<protein>
    <submittedName>
        <fullName evidence="6">Tetratricopeptide repeat protein</fullName>
    </submittedName>
</protein>
<dbReference type="PANTHER" id="PTHR30483">
    <property type="entry name" value="LEUCINE-SPECIFIC-BINDING PROTEIN"/>
    <property type="match status" value="1"/>
</dbReference>
<dbReference type="AlphaFoldDB" id="A0A523UUG2"/>
<dbReference type="InterPro" id="IPR011990">
    <property type="entry name" value="TPR-like_helical_dom_sf"/>
</dbReference>
<comment type="caution">
    <text evidence="6">The sequence shown here is derived from an EMBL/GenBank/DDBJ whole genome shotgun (WGS) entry which is preliminary data.</text>
</comment>
<evidence type="ECO:0000256" key="2">
    <source>
        <dbReference type="ARBA" id="ARBA00022729"/>
    </source>
</evidence>
<reference evidence="6 7" key="1">
    <citation type="submission" date="2019-03" db="EMBL/GenBank/DDBJ databases">
        <title>Metabolic potential of uncultured bacteria and archaea associated with petroleum seepage in deep-sea sediments.</title>
        <authorList>
            <person name="Dong X."/>
            <person name="Hubert C."/>
        </authorList>
    </citation>
    <scope>NUCLEOTIDE SEQUENCE [LARGE SCALE GENOMIC DNA]</scope>
    <source>
        <strain evidence="6">E29_bin78</strain>
    </source>
</reference>
<feature type="domain" description="Leucine-binding protein" evidence="5">
    <location>
        <begin position="350"/>
        <end position="699"/>
    </location>
</feature>
<dbReference type="EMBL" id="SOJK01000140">
    <property type="protein sequence ID" value="TET46164.1"/>
    <property type="molecule type" value="Genomic_DNA"/>
</dbReference>
<dbReference type="InterPro" id="IPR019734">
    <property type="entry name" value="TPR_rpt"/>
</dbReference>
<dbReference type="PROSITE" id="PS50005">
    <property type="entry name" value="TPR"/>
    <property type="match status" value="2"/>
</dbReference>
<comment type="similarity">
    <text evidence="1">Belongs to the leucine-binding protein family.</text>
</comment>
<evidence type="ECO:0000256" key="3">
    <source>
        <dbReference type="PROSITE-ProRule" id="PRU00339"/>
    </source>
</evidence>
<keyword evidence="2" id="KW-0732">Signal</keyword>
<dbReference type="PROSITE" id="PS51257">
    <property type="entry name" value="PROKAR_LIPOPROTEIN"/>
    <property type="match status" value="1"/>
</dbReference>
<evidence type="ECO:0000259" key="5">
    <source>
        <dbReference type="Pfam" id="PF13458"/>
    </source>
</evidence>
<dbReference type="Pfam" id="PF13432">
    <property type="entry name" value="TPR_16"/>
    <property type="match status" value="2"/>
</dbReference>
<dbReference type="InterPro" id="IPR028081">
    <property type="entry name" value="Leu-bd"/>
</dbReference>
<evidence type="ECO:0000313" key="6">
    <source>
        <dbReference type="EMBL" id="TET46164.1"/>
    </source>
</evidence>
<organism evidence="6 7">
    <name type="scientific">Aerophobetes bacterium</name>
    <dbReference type="NCBI Taxonomy" id="2030807"/>
    <lineage>
        <taxon>Bacteria</taxon>
        <taxon>Candidatus Aerophobota</taxon>
    </lineage>
</organism>
<evidence type="ECO:0000313" key="7">
    <source>
        <dbReference type="Proteomes" id="UP000320679"/>
    </source>
</evidence>
<dbReference type="SUPFAM" id="SSF48452">
    <property type="entry name" value="TPR-like"/>
    <property type="match status" value="1"/>
</dbReference>
<dbReference type="InterPro" id="IPR028082">
    <property type="entry name" value="Peripla_BP_I"/>
</dbReference>
<sequence length="717" mass="82103">MTANKSPYSAKAISILVMLMAFFVFSCQKKVILKEPVVEKPPLEQPVVKKPPEERPPEKKLALKKPPLEEPVAEEPPEKKPSLEKLALKKPPLEEPVVERPPLVELPEEEVVIDHFAIAESYWHEGEYDEALAAYERYLKEFPSGDRVRDALARKATIYYYRNQYEEALPLFFEAIDHYPLNERRAEIHLLIAKTYFHLKEYTRSRLSALGWLEHYEEDPRKEEIFLLLGQNVKELNDYPRLLYWWLKLVESPSMETERKEEIRSQLLDIIYYVAEEELKEMATYATGSSLLIPIYYRLAVSFLLSDRLEEARRAATKIVRFAPEEEWVIIANEMLQNIEERLKVNTNVIGCLLPLSGPFAIYGREVLNGLELGLDIFRESNEHLSSIEFVIRDTEGNPEIAIEAIKELTEQERALVTIGPLISKVAEEVVGKAQELGIPIITLTQSEGVTNKGEMVFQNCLTPEDQLRSLVNKVIDELGLKRFAILYPANGYGRYFMNKLWDKVESQGGIITAVESYDPKVTDFGTEIKKMVGLFYPRPESDMEEEEKERSEEEPEPIIDFDAIFIPDSYERAALIASQLAYYDVVGVRLLGTNLWNSQELIEIAGKYVHGALFPSGFFPGSGYKGVDSFVDQYKANFGKEPGLLAAIGYDTIRIVKEILKEKGRDIKTREDLRYVLASNENFDGVTGPMTFDDSRRAKRNPLLLTISGRHFLPMP</sequence>
<feature type="region of interest" description="Disordered" evidence="4">
    <location>
        <begin position="43"/>
        <end position="86"/>
    </location>
</feature>
<evidence type="ECO:0000256" key="1">
    <source>
        <dbReference type="ARBA" id="ARBA00010062"/>
    </source>
</evidence>
<feature type="compositionally biased region" description="Basic and acidic residues" evidence="4">
    <location>
        <begin position="50"/>
        <end position="61"/>
    </location>
</feature>
<feature type="repeat" description="TPR" evidence="3">
    <location>
        <begin position="112"/>
        <end position="145"/>
    </location>
</feature>